<keyword evidence="1" id="KW-0472">Membrane</keyword>
<dbReference type="EMBL" id="CP114413">
    <property type="protein sequence ID" value="WAZ23372.1"/>
    <property type="molecule type" value="Genomic_DNA"/>
</dbReference>
<evidence type="ECO:0008006" key="4">
    <source>
        <dbReference type="Google" id="ProtNLM"/>
    </source>
</evidence>
<keyword evidence="3" id="KW-1185">Reference proteome</keyword>
<dbReference type="RefSeq" id="WP_269660950.1">
    <property type="nucleotide sequence ID" value="NZ_CP114413.1"/>
</dbReference>
<evidence type="ECO:0000256" key="1">
    <source>
        <dbReference type="SAM" id="Phobius"/>
    </source>
</evidence>
<feature type="transmembrane region" description="Helical" evidence="1">
    <location>
        <begin position="53"/>
        <end position="72"/>
    </location>
</feature>
<feature type="transmembrane region" description="Helical" evidence="1">
    <location>
        <begin position="111"/>
        <end position="128"/>
    </location>
</feature>
<evidence type="ECO:0000313" key="3">
    <source>
        <dbReference type="Proteomes" id="UP001164439"/>
    </source>
</evidence>
<gene>
    <name evidence="2" type="ORF">STRCI_004711</name>
</gene>
<feature type="transmembrane region" description="Helical" evidence="1">
    <location>
        <begin position="21"/>
        <end position="41"/>
    </location>
</feature>
<keyword evidence="1" id="KW-0812">Transmembrane</keyword>
<proteinExistence type="predicted"/>
<dbReference type="Proteomes" id="UP001164439">
    <property type="component" value="Chromosome"/>
</dbReference>
<accession>A0ABY7KFQ6</accession>
<sequence length="137" mass="15357">MNKQTGAEERARAAQGHIDRSLMALKIILVIAIARLLVGPATEDLLGSRLMGLPTWEWSLCALTPPALLFIYRSPESWRLLSYDAIYVKSAAGLYLFYATAYVIFQGGWTLWIAVVASLAAFLGIWWLNRKERLSAR</sequence>
<protein>
    <recommendedName>
        <fullName evidence="4">DUF2568 domain-containing protein</fullName>
    </recommendedName>
</protein>
<feature type="transmembrane region" description="Helical" evidence="1">
    <location>
        <begin position="84"/>
        <end position="105"/>
    </location>
</feature>
<keyword evidence="1" id="KW-1133">Transmembrane helix</keyword>
<name>A0ABY7KFQ6_9ACTN</name>
<evidence type="ECO:0000313" key="2">
    <source>
        <dbReference type="EMBL" id="WAZ23372.1"/>
    </source>
</evidence>
<organism evidence="2 3">
    <name type="scientific">Streptomyces cinnabarinus</name>
    <dbReference type="NCBI Taxonomy" id="67287"/>
    <lineage>
        <taxon>Bacteria</taxon>
        <taxon>Bacillati</taxon>
        <taxon>Actinomycetota</taxon>
        <taxon>Actinomycetes</taxon>
        <taxon>Kitasatosporales</taxon>
        <taxon>Streptomycetaceae</taxon>
        <taxon>Streptomyces</taxon>
    </lineage>
</organism>
<reference evidence="2" key="1">
    <citation type="submission" date="2022-12" db="EMBL/GenBank/DDBJ databases">
        <authorList>
            <person name="Ruckert C."/>
            <person name="Busche T."/>
            <person name="Kalinowski J."/>
            <person name="Wittmann C."/>
        </authorList>
    </citation>
    <scope>NUCLEOTIDE SEQUENCE</scope>
    <source>
        <strain evidence="2">DSM 40467</strain>
    </source>
</reference>